<proteinExistence type="predicted"/>
<dbReference type="EMBL" id="SGNZ01000005">
    <property type="protein sequence ID" value="TRA93295.1"/>
    <property type="molecule type" value="Genomic_DNA"/>
</dbReference>
<comment type="caution">
    <text evidence="1">The sequence shown here is derived from an EMBL/GenBank/DDBJ whole genome shotgun (WGS) entry which is preliminary data.</text>
</comment>
<accession>A0ABY3BQJ0</accession>
<name>A0ABY3BQJ0_9HYPH</name>
<organism evidence="1 2">
    <name type="scientific">Agrobacterium salinitolerans</name>
    <dbReference type="NCBI Taxonomy" id="1183413"/>
    <lineage>
        <taxon>Bacteria</taxon>
        <taxon>Pseudomonadati</taxon>
        <taxon>Pseudomonadota</taxon>
        <taxon>Alphaproteobacteria</taxon>
        <taxon>Hyphomicrobiales</taxon>
        <taxon>Rhizobiaceae</taxon>
        <taxon>Rhizobium/Agrobacterium group</taxon>
        <taxon>Agrobacterium</taxon>
    </lineage>
</organism>
<keyword evidence="2" id="KW-1185">Reference proteome</keyword>
<dbReference type="Proteomes" id="UP000319481">
    <property type="component" value="Unassembled WGS sequence"/>
</dbReference>
<protein>
    <submittedName>
        <fullName evidence="1">Uncharacterized protein</fullName>
    </submittedName>
</protein>
<evidence type="ECO:0000313" key="1">
    <source>
        <dbReference type="EMBL" id="TRA93295.1"/>
    </source>
</evidence>
<evidence type="ECO:0000313" key="2">
    <source>
        <dbReference type="Proteomes" id="UP000319481"/>
    </source>
</evidence>
<sequence>MFRCLRSDAFCRISGRKTGTHFSWKCSKPFGGTTVILATLPVSSTFPGQITPCNPPHIDPTLGVQTCAKMKAGSISKPAPLHPLVPTPARPVT</sequence>
<reference evidence="1 2" key="1">
    <citation type="journal article" date="2019" name="Appl. Microbiol. Biotechnol.">
        <title>Differential efficiency of wild type rhizogenic strains for rol gene transformation of plants.</title>
        <authorList>
            <person name="Desmet S."/>
            <person name="De Keyser E."/>
            <person name="Van Vaerenbergh J."/>
            <person name="Baeyen S."/>
            <person name="Van Huylenbroeck J."/>
            <person name="Geelen D."/>
            <person name="Dhooghe E."/>
        </authorList>
    </citation>
    <scope>NUCLEOTIDE SEQUENCE [LARGE SCALE GENOMIC DNA]</scope>
    <source>
        <strain evidence="1 2">GBBC3283</strain>
    </source>
</reference>
<gene>
    <name evidence="1" type="ORF">EXN23_11475</name>
</gene>